<feature type="region of interest" description="Disordered" evidence="8">
    <location>
        <begin position="870"/>
        <end position="892"/>
    </location>
</feature>
<feature type="repeat" description="ANK" evidence="7">
    <location>
        <begin position="148"/>
        <end position="180"/>
    </location>
</feature>
<name>A0A8H5XE89_FUSCI</name>
<dbReference type="PANTHER" id="PTHR24166:SF48">
    <property type="entry name" value="PROTEIN VAPYRIN"/>
    <property type="match status" value="1"/>
</dbReference>
<evidence type="ECO:0000256" key="5">
    <source>
        <dbReference type="ARBA" id="ARBA00023043"/>
    </source>
</evidence>
<comment type="caution">
    <text evidence="10">The sequence shown here is derived from an EMBL/GenBank/DDBJ whole genome shotgun (WGS) entry which is preliminary data.</text>
</comment>
<dbReference type="GO" id="GO:0016020">
    <property type="term" value="C:membrane"/>
    <property type="evidence" value="ECO:0007669"/>
    <property type="project" value="UniProtKB-SubCell"/>
</dbReference>
<dbReference type="Gene3D" id="1.25.40.20">
    <property type="entry name" value="Ankyrin repeat-containing domain"/>
    <property type="match status" value="2"/>
</dbReference>
<evidence type="ECO:0000256" key="8">
    <source>
        <dbReference type="SAM" id="MobiDB-lite"/>
    </source>
</evidence>
<dbReference type="SUPFAM" id="SSF48403">
    <property type="entry name" value="Ankyrin repeat"/>
    <property type="match status" value="1"/>
</dbReference>
<evidence type="ECO:0000256" key="9">
    <source>
        <dbReference type="SAM" id="Phobius"/>
    </source>
</evidence>
<keyword evidence="2 9" id="KW-0812">Transmembrane</keyword>
<keyword evidence="6 9" id="KW-0472">Membrane</keyword>
<organism evidence="10 11">
    <name type="scientific">Fusarium circinatum</name>
    <name type="common">Pitch canker fungus</name>
    <name type="synonym">Gibberella circinata</name>
    <dbReference type="NCBI Taxonomy" id="48490"/>
    <lineage>
        <taxon>Eukaryota</taxon>
        <taxon>Fungi</taxon>
        <taxon>Dikarya</taxon>
        <taxon>Ascomycota</taxon>
        <taxon>Pezizomycotina</taxon>
        <taxon>Sordariomycetes</taxon>
        <taxon>Hypocreomycetidae</taxon>
        <taxon>Hypocreales</taxon>
        <taxon>Nectriaceae</taxon>
        <taxon>Fusarium</taxon>
        <taxon>Fusarium fujikuroi species complex</taxon>
    </lineage>
</organism>
<evidence type="ECO:0000256" key="7">
    <source>
        <dbReference type="PROSITE-ProRule" id="PRU00023"/>
    </source>
</evidence>
<evidence type="ECO:0000256" key="1">
    <source>
        <dbReference type="ARBA" id="ARBA00004141"/>
    </source>
</evidence>
<dbReference type="AlphaFoldDB" id="A0A8H5XE89"/>
<evidence type="ECO:0000256" key="3">
    <source>
        <dbReference type="ARBA" id="ARBA00022737"/>
    </source>
</evidence>
<feature type="repeat" description="ANK" evidence="7">
    <location>
        <begin position="215"/>
        <end position="247"/>
    </location>
</feature>
<dbReference type="InterPro" id="IPR002110">
    <property type="entry name" value="Ankyrin_rpt"/>
</dbReference>
<dbReference type="SMART" id="SM00248">
    <property type="entry name" value="ANK"/>
    <property type="match status" value="7"/>
</dbReference>
<reference evidence="10 11" key="2">
    <citation type="submission" date="2020-05" db="EMBL/GenBank/DDBJ databases">
        <title>Identification and distribution of gene clusters putatively required for synthesis of sphingolipid metabolism inhibitors in phylogenetically diverse species of the filamentous fungus Fusarium.</title>
        <authorList>
            <person name="Kim H.-S."/>
            <person name="Busman M."/>
            <person name="Brown D.W."/>
            <person name="Divon H."/>
            <person name="Uhlig S."/>
            <person name="Proctor R.H."/>
        </authorList>
    </citation>
    <scope>NUCLEOTIDE SEQUENCE [LARGE SCALE GENOMIC DNA]</scope>
    <source>
        <strain evidence="10 11">NRRL 25331</strain>
    </source>
</reference>
<dbReference type="Gene3D" id="1.20.58.340">
    <property type="entry name" value="Magnesium transport protein CorA, transmembrane region"/>
    <property type="match status" value="1"/>
</dbReference>
<feature type="transmembrane region" description="Helical" evidence="9">
    <location>
        <begin position="1060"/>
        <end position="1082"/>
    </location>
</feature>
<comment type="subcellular location">
    <subcellularLocation>
        <location evidence="1">Membrane</location>
        <topology evidence="1">Multi-pass membrane protein</topology>
    </subcellularLocation>
</comment>
<dbReference type="GO" id="GO:0046873">
    <property type="term" value="F:metal ion transmembrane transporter activity"/>
    <property type="evidence" value="ECO:0007669"/>
    <property type="project" value="InterPro"/>
</dbReference>
<keyword evidence="4 9" id="KW-1133">Transmembrane helix</keyword>
<dbReference type="InterPro" id="IPR045863">
    <property type="entry name" value="CorA_TM1_TM2"/>
</dbReference>
<feature type="region of interest" description="Disordered" evidence="8">
    <location>
        <begin position="659"/>
        <end position="700"/>
    </location>
</feature>
<dbReference type="Pfam" id="PF12796">
    <property type="entry name" value="Ank_2"/>
    <property type="match status" value="2"/>
</dbReference>
<reference evidence="11" key="1">
    <citation type="journal article" date="2020" name="BMC Genomics">
        <title>Correction to: Identification and distribution of gene clusters required for synthesis of sphingolipid metabolism inhibitors in diverse species of the filamentous fungus Fusarium.</title>
        <authorList>
            <person name="Kim H.S."/>
            <person name="Lohmar J.M."/>
            <person name="Busman M."/>
            <person name="Brown D.W."/>
            <person name="Naumann T.A."/>
            <person name="Divon H.H."/>
            <person name="Lysoe E."/>
            <person name="Uhlig S."/>
            <person name="Proctor R.H."/>
        </authorList>
    </citation>
    <scope>NUCLEOTIDE SEQUENCE [LARGE SCALE GENOMIC DNA]</scope>
    <source>
        <strain evidence="11">NRRL 25331</strain>
    </source>
</reference>
<dbReference type="InterPro" id="IPR050889">
    <property type="entry name" value="Dendritic_Spine_Reg/Scaffold"/>
</dbReference>
<keyword evidence="3" id="KW-0677">Repeat</keyword>
<feature type="transmembrane region" description="Helical" evidence="9">
    <location>
        <begin position="1027"/>
        <end position="1048"/>
    </location>
</feature>
<keyword evidence="11" id="KW-1185">Reference proteome</keyword>
<evidence type="ECO:0000256" key="4">
    <source>
        <dbReference type="ARBA" id="ARBA00022989"/>
    </source>
</evidence>
<dbReference type="InterPro" id="IPR036770">
    <property type="entry name" value="Ankyrin_rpt-contain_sf"/>
</dbReference>
<feature type="compositionally biased region" description="Polar residues" evidence="8">
    <location>
        <begin position="684"/>
        <end position="700"/>
    </location>
</feature>
<evidence type="ECO:0000313" key="10">
    <source>
        <dbReference type="EMBL" id="KAF5691998.1"/>
    </source>
</evidence>
<accession>A0A8H5XE89</accession>
<feature type="repeat" description="ANK" evidence="7">
    <location>
        <begin position="114"/>
        <end position="139"/>
    </location>
</feature>
<dbReference type="Proteomes" id="UP000572754">
    <property type="component" value="Unassembled WGS sequence"/>
</dbReference>
<protein>
    <submittedName>
        <fullName evidence="10">Ankyrin repeat protein</fullName>
    </submittedName>
</protein>
<evidence type="ECO:0000256" key="6">
    <source>
        <dbReference type="ARBA" id="ARBA00023136"/>
    </source>
</evidence>
<sequence length="1124" mass="126651">MVKSVKIREIAAWNAYWFVSTSPPHGDLAAAGQEETQRQPTGTLATEEHHAGTSPSINNEHDDNGTSNPNHDGGSNALFKLLEKAADDTDAMRKLDPNWNDLKSMVNIPSPEDENKTPLHLAAQRGFRSVVRKLLDEGAANASAGDEDGWTPLHFACSAGHTAVIDELLSHGADPGLTDSYGENLLHQAISYGQKAAFDMIIEKCPELLNITSKAGETPLHMAILSGNEQMVDVCLKKGAAVNIKDNNGWTPLMMVVRFKDKSGMDKLIQHLKGVESELSPHLDTRDDDRKTPLMVAYERRWSEGVKDLCRAGASHNAFDNRRRTALHYAVESGMMPIIETAIENTDSKLLLKTDVTGNSAFEDFDFNQATHDSIANLFSEHVFSASAPREALEWAAKGSKRGKVFRMLVKRLTPEHTFDGIDVEKLSLCELAVHSRLPWVLWIVIDNFPATSEALAQVEKAHELAKNLPPPETKSKKSKKLIRPEPTRAALSDMQSYLNDFIMAETYRRSLFKPLKPREGLEEVLPRFKATITQFLVGGIEGEAKWIKQSRPVQDVIHHEGPAKIAQETMDRWFTYPQTKDDMKITTQLKWIHLPMIWMEDLLKKILDERVSSRREKNSIASFLRSSWVQVPDRTSDSRSMRPLYVTKQHDEIGMPEKVDRSLTPEAEGVDPCPTPGDDEVANSKTKIKSAQRQDESTLPTMSAAYMPYLSFSKHSKSYITDVPNEREVFYVKLLQAYKDDPLHRSATLDESYYHFGPDEESREDRDDRNRTQVVTGYLEKEIGESDQTLTLIRVKQLWVWTILDEWVITATSHAVDEAQEDDLPRDFLNHPVVQEQITEASSHPKFAARIATLIANYCVDAYERKRTSEEKINDSSSSNSHGGSEKRTRSIRQIFSDTVNDIARKEKRLFQDSHKLTGSQKKDNTDKLETVLTGASNLACDIKDLRDELNILRSIVNSQETVQREMAGNPETSVGITGLYFRKDIEEMENVAKRTQESVDTILSLAETEIANDQARQATKQGRTMMVFTVITIVFLPLSFLSSLFALSDVPFAQTPGWVHVVIFLVSFAIAVPVASIAIFSDVVAKHWEKIWDPIEKRLLDYWDGHLKRRGERKAKRVTSPV</sequence>
<dbReference type="SUPFAM" id="SSF144083">
    <property type="entry name" value="Magnesium transport protein CorA, transmembrane region"/>
    <property type="match status" value="1"/>
</dbReference>
<proteinExistence type="predicted"/>
<feature type="region of interest" description="Disordered" evidence="8">
    <location>
        <begin position="27"/>
        <end position="76"/>
    </location>
</feature>
<dbReference type="Pfam" id="PF01544">
    <property type="entry name" value="CorA"/>
    <property type="match status" value="1"/>
</dbReference>
<evidence type="ECO:0000313" key="11">
    <source>
        <dbReference type="Proteomes" id="UP000572754"/>
    </source>
</evidence>
<dbReference type="InterPro" id="IPR002523">
    <property type="entry name" value="MgTranspt_CorA/ZnTranspt_ZntB"/>
</dbReference>
<feature type="region of interest" description="Disordered" evidence="8">
    <location>
        <begin position="466"/>
        <end position="486"/>
    </location>
</feature>
<dbReference type="PANTHER" id="PTHR24166">
    <property type="entry name" value="ROLLING PEBBLES, ISOFORM B"/>
    <property type="match status" value="1"/>
</dbReference>
<gene>
    <name evidence="10" type="ORF">FCIRC_184</name>
</gene>
<dbReference type="PROSITE" id="PS50297">
    <property type="entry name" value="ANK_REP_REGION"/>
    <property type="match status" value="3"/>
</dbReference>
<evidence type="ECO:0000256" key="2">
    <source>
        <dbReference type="ARBA" id="ARBA00022692"/>
    </source>
</evidence>
<dbReference type="PROSITE" id="PS50088">
    <property type="entry name" value="ANK_REPEAT"/>
    <property type="match status" value="3"/>
</dbReference>
<keyword evidence="5 7" id="KW-0040">ANK repeat</keyword>
<dbReference type="EMBL" id="JAAQPE010000010">
    <property type="protein sequence ID" value="KAF5691998.1"/>
    <property type="molecule type" value="Genomic_DNA"/>
</dbReference>